<dbReference type="RefSeq" id="WP_221251673.1">
    <property type="nucleotide sequence ID" value="NZ_AP024355.1"/>
</dbReference>
<proteinExistence type="predicted"/>
<dbReference type="Gene3D" id="1.10.3210.10">
    <property type="entry name" value="Hypothetical protein af1432"/>
    <property type="match status" value="1"/>
</dbReference>
<evidence type="ECO:0000313" key="2">
    <source>
        <dbReference type="EMBL" id="BCR04250.1"/>
    </source>
</evidence>
<dbReference type="EMBL" id="AP024355">
    <property type="protein sequence ID" value="BCR04250.1"/>
    <property type="molecule type" value="Genomic_DNA"/>
</dbReference>
<evidence type="ECO:0000259" key="1">
    <source>
        <dbReference type="PROSITE" id="PS51833"/>
    </source>
</evidence>
<dbReference type="SUPFAM" id="SSF109604">
    <property type="entry name" value="HD-domain/PDEase-like"/>
    <property type="match status" value="1"/>
</dbReference>
<evidence type="ECO:0000313" key="3">
    <source>
        <dbReference type="Proteomes" id="UP001319827"/>
    </source>
</evidence>
<dbReference type="Gene3D" id="3.30.450.40">
    <property type="match status" value="1"/>
</dbReference>
<reference evidence="2 3" key="1">
    <citation type="journal article" date="2016" name="C (Basel)">
        <title>Selective Growth of and Electricity Production by Marine Exoelectrogenic Bacteria in Self-Aggregated Hydrogel of Microbially Reduced Graphene Oxide.</title>
        <authorList>
            <person name="Yoshida N."/>
            <person name="Goto Y."/>
            <person name="Miyata Y."/>
        </authorList>
    </citation>
    <scope>NUCLEOTIDE SEQUENCE [LARGE SCALE GENOMIC DNA]</scope>
    <source>
        <strain evidence="2 3">NIT-T3</strain>
    </source>
</reference>
<dbReference type="SUPFAM" id="SSF55781">
    <property type="entry name" value="GAF domain-like"/>
    <property type="match status" value="1"/>
</dbReference>
<sequence length="525" mass="58690">MAPETSQKIVTLKELLARMQEEKNFPAVSRHISEINAKASPNSNSSAHQLAELVLKDYALTSKLLRVANSALFGQFSGQISTISRAVVVLGFEQVRLAATGLIFFEHLQDKARSHYLKEAVLASFLSGILARELARHLRLEGGERYFIGAMFHGFGRLLAMYYFPQEYEVFQELTRAGEGSEEKASRRALGISFTELGIGVARSWGLPEIIIGSMKKPRPEDLEKKTGKADHHQCLSGLANELCALTMNLPVQERPARLQELLKRYKELYPVPQKKILEMLDGALSEMEKFSDVLSLNRADLALLNKRKFAGDEEEGRAAAEPELVEAPAASALKKFQVREPAQRIHRDADPEDRRQHLMAGIQEITNVMLDDFALDQILNMILETVYLGIGFDRVLLFIKDPRSGAMLARFGLGKNTRELVKGFSFPVDEGGSDLFSWVLAEGRDLYVGNISDTAVRDHKPRWFRDAIFSPSFALYPITVDKKCIGLIYGGHDQPGEHLDTQQLNSMKTLRNQAALAIKQCYAG</sequence>
<accession>A0ABN6DVS1</accession>
<gene>
    <name evidence="2" type="ORF">DESUT3_13190</name>
</gene>
<dbReference type="InterPro" id="IPR003018">
    <property type="entry name" value="GAF"/>
</dbReference>
<name>A0ABN6DVS1_9BACT</name>
<dbReference type="Proteomes" id="UP001319827">
    <property type="component" value="Chromosome"/>
</dbReference>
<organism evidence="2 3">
    <name type="scientific">Desulfuromonas versatilis</name>
    <dbReference type="NCBI Taxonomy" id="2802975"/>
    <lineage>
        <taxon>Bacteria</taxon>
        <taxon>Pseudomonadati</taxon>
        <taxon>Thermodesulfobacteriota</taxon>
        <taxon>Desulfuromonadia</taxon>
        <taxon>Desulfuromonadales</taxon>
        <taxon>Desulfuromonadaceae</taxon>
        <taxon>Desulfuromonas</taxon>
    </lineage>
</organism>
<dbReference type="InterPro" id="IPR029016">
    <property type="entry name" value="GAF-like_dom_sf"/>
</dbReference>
<dbReference type="Pfam" id="PF01590">
    <property type="entry name" value="GAF"/>
    <property type="match status" value="1"/>
</dbReference>
<dbReference type="InterPro" id="IPR052340">
    <property type="entry name" value="RNase_Y/CdgJ"/>
</dbReference>
<protein>
    <recommendedName>
        <fullName evidence="1">HDOD domain-containing protein</fullName>
    </recommendedName>
</protein>
<keyword evidence="3" id="KW-1185">Reference proteome</keyword>
<dbReference type="InterPro" id="IPR013976">
    <property type="entry name" value="HDOD"/>
</dbReference>
<dbReference type="Pfam" id="PF08668">
    <property type="entry name" value="HDOD"/>
    <property type="match status" value="1"/>
</dbReference>
<feature type="domain" description="HDOD" evidence="1">
    <location>
        <begin position="25"/>
        <end position="221"/>
    </location>
</feature>
<dbReference type="PROSITE" id="PS51833">
    <property type="entry name" value="HDOD"/>
    <property type="match status" value="1"/>
</dbReference>
<dbReference type="PANTHER" id="PTHR33525">
    <property type="match status" value="1"/>
</dbReference>
<dbReference type="PANTHER" id="PTHR33525:SF4">
    <property type="entry name" value="CYCLIC DI-GMP PHOSPHODIESTERASE CDGJ"/>
    <property type="match status" value="1"/>
</dbReference>
<reference evidence="2 3" key="2">
    <citation type="journal article" date="2021" name="Int. J. Syst. Evol. Microbiol.">
        <title>Isolation and Polyphasic Characterization of Desulfuromonas versatilis sp. Nov., an Electrogenic Bacteria Capable of Versatile Metabolism Isolated from a Graphene Oxide-Reducing Enrichment Culture.</title>
        <authorList>
            <person name="Xie L."/>
            <person name="Yoshida N."/>
            <person name="Ishii S."/>
            <person name="Meng L."/>
        </authorList>
    </citation>
    <scope>NUCLEOTIDE SEQUENCE [LARGE SCALE GENOMIC DNA]</scope>
    <source>
        <strain evidence="2 3">NIT-T3</strain>
    </source>
</reference>